<dbReference type="PANTHER" id="PTHR47284:SF3">
    <property type="entry name" value="FATTY-ACID-BINDING PROTEIN 2"/>
    <property type="match status" value="1"/>
</dbReference>
<keyword evidence="2" id="KW-1133">Transmembrane helix</keyword>
<evidence type="ECO:0000256" key="1">
    <source>
        <dbReference type="SAM" id="MobiDB-lite"/>
    </source>
</evidence>
<dbReference type="EMBL" id="ML977354">
    <property type="protein sequence ID" value="KAF2107476.1"/>
    <property type="molecule type" value="Genomic_DNA"/>
</dbReference>
<feature type="region of interest" description="Disordered" evidence="1">
    <location>
        <begin position="107"/>
        <end position="141"/>
    </location>
</feature>
<protein>
    <submittedName>
        <fullName evidence="4">Chalcone-flavanone isomerase-domain-containing protein</fullName>
    </submittedName>
</protein>
<evidence type="ECO:0000313" key="4">
    <source>
        <dbReference type="EMBL" id="KAF2107476.1"/>
    </source>
</evidence>
<dbReference type="Proteomes" id="UP000799770">
    <property type="component" value="Unassembled WGS sequence"/>
</dbReference>
<feature type="domain" description="Chalcone isomerase" evidence="3">
    <location>
        <begin position="208"/>
        <end position="443"/>
    </location>
</feature>
<evidence type="ECO:0000313" key="5">
    <source>
        <dbReference type="Proteomes" id="UP000799770"/>
    </source>
</evidence>
<dbReference type="InterPro" id="IPR016088">
    <property type="entry name" value="Chalcone_isomerase_3-sand"/>
</dbReference>
<gene>
    <name evidence="4" type="ORF">BDV96DRAFT_589365</name>
</gene>
<dbReference type="SUPFAM" id="SSF54626">
    <property type="entry name" value="Chalcone isomerase"/>
    <property type="match status" value="1"/>
</dbReference>
<sequence>MNTARISSRRPIFRCLNAPLRRAPKPQYRNISREPTLPKSRAEAEALFKKTKHGVEPDLNKVSVHRAEALRRAYYVRRRNWLALGAAMSMIAPMILVRIWDVPLEEKKDEEDGKDKEPKSRGVLDLIRPRPTHTESPRAATDSFQGKKVVVAAGDKIIATPEGTDNPSVSDPNAIELVPTGTSHVPYFPRTIDLPTATGPEGVRDDAQYTLIGLGIRTVSFLSIQVYVVGLYVKTQDLSAFQNHLINIVNPTASALIPGEKDDLRKALLDPEKSEQIWSTLLSKQGTGSISMALRVVPTRGTDFKHLQDGWMRGIASRTDEVRRKQQELLRQQATEERKISLPKPVDESEFSDESFGLAMKEFKGLFQGRGKAPKGSIILLTRDKVGVLGAYYQPITKTDKSEKAGELSRLGEIRDERVSRLMWQLYFSGKNVSSEDARKRIADGCIQLVERPVGTVEGMVQ</sequence>
<keyword evidence="5" id="KW-1185">Reference proteome</keyword>
<keyword evidence="2" id="KW-0472">Membrane</keyword>
<dbReference type="InterPro" id="IPR016087">
    <property type="entry name" value="Chalcone_isomerase"/>
</dbReference>
<dbReference type="Gene3D" id="3.50.70.10">
    <property type="match status" value="1"/>
</dbReference>
<dbReference type="Pfam" id="PF16035">
    <property type="entry name" value="Chalcone_2"/>
    <property type="match status" value="1"/>
</dbReference>
<keyword evidence="4" id="KW-0413">Isomerase</keyword>
<dbReference type="OrthoDB" id="18193at2759"/>
<accession>A0A6A5YK41</accession>
<name>A0A6A5YK41_9PLEO</name>
<feature type="transmembrane region" description="Helical" evidence="2">
    <location>
        <begin position="81"/>
        <end position="100"/>
    </location>
</feature>
<dbReference type="AlphaFoldDB" id="A0A6A5YK41"/>
<keyword evidence="2" id="KW-0812">Transmembrane</keyword>
<feature type="compositionally biased region" description="Basic and acidic residues" evidence="1">
    <location>
        <begin position="107"/>
        <end position="122"/>
    </location>
</feature>
<dbReference type="PANTHER" id="PTHR47284">
    <property type="entry name" value="FATTY-ACID-BINDING PROTEIN 2"/>
    <property type="match status" value="1"/>
</dbReference>
<proteinExistence type="predicted"/>
<dbReference type="GO" id="GO:0016872">
    <property type="term" value="F:intramolecular lyase activity"/>
    <property type="evidence" value="ECO:0007669"/>
    <property type="project" value="InterPro"/>
</dbReference>
<organism evidence="4 5">
    <name type="scientific">Lophiotrema nucula</name>
    <dbReference type="NCBI Taxonomy" id="690887"/>
    <lineage>
        <taxon>Eukaryota</taxon>
        <taxon>Fungi</taxon>
        <taxon>Dikarya</taxon>
        <taxon>Ascomycota</taxon>
        <taxon>Pezizomycotina</taxon>
        <taxon>Dothideomycetes</taxon>
        <taxon>Pleosporomycetidae</taxon>
        <taxon>Pleosporales</taxon>
        <taxon>Lophiotremataceae</taxon>
        <taxon>Lophiotrema</taxon>
    </lineage>
</organism>
<evidence type="ECO:0000259" key="3">
    <source>
        <dbReference type="Pfam" id="PF16035"/>
    </source>
</evidence>
<evidence type="ECO:0000256" key="2">
    <source>
        <dbReference type="SAM" id="Phobius"/>
    </source>
</evidence>
<reference evidence="4" key="1">
    <citation type="journal article" date="2020" name="Stud. Mycol.">
        <title>101 Dothideomycetes genomes: a test case for predicting lifestyles and emergence of pathogens.</title>
        <authorList>
            <person name="Haridas S."/>
            <person name="Albert R."/>
            <person name="Binder M."/>
            <person name="Bloem J."/>
            <person name="Labutti K."/>
            <person name="Salamov A."/>
            <person name="Andreopoulos B."/>
            <person name="Baker S."/>
            <person name="Barry K."/>
            <person name="Bills G."/>
            <person name="Bluhm B."/>
            <person name="Cannon C."/>
            <person name="Castanera R."/>
            <person name="Culley D."/>
            <person name="Daum C."/>
            <person name="Ezra D."/>
            <person name="Gonzalez J."/>
            <person name="Henrissat B."/>
            <person name="Kuo A."/>
            <person name="Liang C."/>
            <person name="Lipzen A."/>
            <person name="Lutzoni F."/>
            <person name="Magnuson J."/>
            <person name="Mondo S."/>
            <person name="Nolan M."/>
            <person name="Ohm R."/>
            <person name="Pangilinan J."/>
            <person name="Park H.-J."/>
            <person name="Ramirez L."/>
            <person name="Alfaro M."/>
            <person name="Sun H."/>
            <person name="Tritt A."/>
            <person name="Yoshinaga Y."/>
            <person name="Zwiers L.-H."/>
            <person name="Turgeon B."/>
            <person name="Goodwin S."/>
            <person name="Spatafora J."/>
            <person name="Crous P."/>
            <person name="Grigoriev I."/>
        </authorList>
    </citation>
    <scope>NUCLEOTIDE SEQUENCE</scope>
    <source>
        <strain evidence="4">CBS 627.86</strain>
    </source>
</reference>
<dbReference type="InterPro" id="IPR036298">
    <property type="entry name" value="Chalcone_isomerase_sf"/>
</dbReference>